<keyword evidence="2" id="KW-1185">Reference proteome</keyword>
<accession>A0AAW1XVQ6</accession>
<comment type="caution">
    <text evidence="1">The sequence shown here is derived from an EMBL/GenBank/DDBJ whole genome shotgun (WGS) entry which is preliminary data.</text>
</comment>
<protein>
    <submittedName>
        <fullName evidence="1">Uncharacterized protein</fullName>
    </submittedName>
</protein>
<evidence type="ECO:0000313" key="1">
    <source>
        <dbReference type="EMBL" id="KAK9939990.1"/>
    </source>
</evidence>
<dbReference type="AlphaFoldDB" id="A0AAW1XVQ6"/>
<proteinExistence type="predicted"/>
<evidence type="ECO:0000313" key="2">
    <source>
        <dbReference type="Proteomes" id="UP001457282"/>
    </source>
</evidence>
<dbReference type="EMBL" id="JBEDUW010000003">
    <property type="protein sequence ID" value="KAK9939990.1"/>
    <property type="molecule type" value="Genomic_DNA"/>
</dbReference>
<organism evidence="1 2">
    <name type="scientific">Rubus argutus</name>
    <name type="common">Southern blackberry</name>
    <dbReference type="NCBI Taxonomy" id="59490"/>
    <lineage>
        <taxon>Eukaryota</taxon>
        <taxon>Viridiplantae</taxon>
        <taxon>Streptophyta</taxon>
        <taxon>Embryophyta</taxon>
        <taxon>Tracheophyta</taxon>
        <taxon>Spermatophyta</taxon>
        <taxon>Magnoliopsida</taxon>
        <taxon>eudicotyledons</taxon>
        <taxon>Gunneridae</taxon>
        <taxon>Pentapetalae</taxon>
        <taxon>rosids</taxon>
        <taxon>fabids</taxon>
        <taxon>Rosales</taxon>
        <taxon>Rosaceae</taxon>
        <taxon>Rosoideae</taxon>
        <taxon>Rosoideae incertae sedis</taxon>
        <taxon>Rubus</taxon>
    </lineage>
</organism>
<sequence>MGTQLDRRRQEHGLGELAASQLDDGRAWAVQRNEGSSDFLCLCELADGLVAIRETFGSIWGRQVCAMDWVVVVDDGLGSCK</sequence>
<gene>
    <name evidence="1" type="ORF">M0R45_016668</name>
</gene>
<reference evidence="1 2" key="1">
    <citation type="journal article" date="2023" name="G3 (Bethesda)">
        <title>A chromosome-length genome assembly and annotation of blackberry (Rubus argutus, cv. 'Hillquist').</title>
        <authorList>
            <person name="Bruna T."/>
            <person name="Aryal R."/>
            <person name="Dudchenko O."/>
            <person name="Sargent D.J."/>
            <person name="Mead D."/>
            <person name="Buti M."/>
            <person name="Cavallini A."/>
            <person name="Hytonen T."/>
            <person name="Andres J."/>
            <person name="Pham M."/>
            <person name="Weisz D."/>
            <person name="Mascagni F."/>
            <person name="Usai G."/>
            <person name="Natali L."/>
            <person name="Bassil N."/>
            <person name="Fernandez G.E."/>
            <person name="Lomsadze A."/>
            <person name="Armour M."/>
            <person name="Olukolu B."/>
            <person name="Poorten T."/>
            <person name="Britton C."/>
            <person name="Davik J."/>
            <person name="Ashrafi H."/>
            <person name="Aiden E.L."/>
            <person name="Borodovsky M."/>
            <person name="Worthington M."/>
        </authorList>
    </citation>
    <scope>NUCLEOTIDE SEQUENCE [LARGE SCALE GENOMIC DNA]</scope>
    <source>
        <strain evidence="1">PI 553951</strain>
    </source>
</reference>
<name>A0AAW1XVQ6_RUBAR</name>
<dbReference type="Proteomes" id="UP001457282">
    <property type="component" value="Unassembled WGS sequence"/>
</dbReference>